<feature type="domain" description="AsmA" evidence="1">
    <location>
        <begin position="1"/>
        <end position="222"/>
    </location>
</feature>
<dbReference type="InterPro" id="IPR052894">
    <property type="entry name" value="AsmA-related"/>
</dbReference>
<dbReference type="InterPro" id="IPR007844">
    <property type="entry name" value="AsmA"/>
</dbReference>
<dbReference type="RefSeq" id="WP_106230252.1">
    <property type="nucleotide sequence ID" value="NZ_PVTM01000004.1"/>
</dbReference>
<name>A0A2T0VPV8_9GAMM</name>
<reference evidence="2 3" key="1">
    <citation type="submission" date="2018-03" db="EMBL/GenBank/DDBJ databases">
        <title>Comparative analysis of microorganisms from saline springs in Andes Mountain Range, Colombia.</title>
        <authorList>
            <person name="Rubin E."/>
        </authorList>
    </citation>
    <scope>NUCLEOTIDE SEQUENCE [LARGE SCALE GENOMIC DNA]</scope>
    <source>
        <strain evidence="2 3">USBA 854</strain>
    </source>
</reference>
<dbReference type="EMBL" id="PVTM01000004">
    <property type="protein sequence ID" value="PRY72447.1"/>
    <property type="molecule type" value="Genomic_DNA"/>
</dbReference>
<dbReference type="GO" id="GO:0090313">
    <property type="term" value="P:regulation of protein targeting to membrane"/>
    <property type="evidence" value="ECO:0007669"/>
    <property type="project" value="TreeGrafter"/>
</dbReference>
<dbReference type="PANTHER" id="PTHR30441:SF4">
    <property type="entry name" value="PROTEIN ASMA"/>
    <property type="match status" value="1"/>
</dbReference>
<feature type="domain" description="AsmA" evidence="1">
    <location>
        <begin position="402"/>
        <end position="656"/>
    </location>
</feature>
<comment type="caution">
    <text evidence="2">The sequence shown here is derived from an EMBL/GenBank/DDBJ whole genome shotgun (WGS) entry which is preliminary data.</text>
</comment>
<organism evidence="2 3">
    <name type="scientific">Halomonas ventosae</name>
    <dbReference type="NCBI Taxonomy" id="229007"/>
    <lineage>
        <taxon>Bacteria</taxon>
        <taxon>Pseudomonadati</taxon>
        <taxon>Pseudomonadota</taxon>
        <taxon>Gammaproteobacteria</taxon>
        <taxon>Oceanospirillales</taxon>
        <taxon>Halomonadaceae</taxon>
        <taxon>Halomonas</taxon>
    </lineage>
</organism>
<sequence length="789" mass="85970">MKRLLRTLLAAIGVLGLVMVGAVVYVTTFFDPDDLKPRLVEVVREHSGLELSLDGALSWSFYPRLGVAVEKAEARLPDQAEDSTPFAAFSHAEVSLAFTPLLRGEIAIDGLTLDGLYLDLKRDAQGEGNWEVLLERLGESSEEAEAALAPASAGPDPDIDTGLSVALNVASVQVRDGEVRFRDALGDRELLFENVQVSGSNVNPGRAFPATASFRLTEHEGLDWREQEREARLVSEVSLKGRVSLGLAEGRHVLEGLSLETVNRLVGLESEQKVNLKGAELVVNVGEGSLQLEEGQLDASLQHPRLGEKVVPLSLAFTLDADLDEQSARLRDLALTGPDSLALSGNLNLSRLAEAPAYTGQLRVAPLSLRPWLARLDMMPEMADGEALSDVALTSPVSGDLERFELAGLTLVLDGSTFTGRLAGQYDGEQLAADLQGDRLDLDGYLPPPGVEDDGAWLWRLPGIRRAHAAESEGLVPTEWLSTLALDAHLALGELRLAGLDFQDVDLTLEGRDGRHRLVAFESRFHDGRLSADGALDLRETPPRWQLAPKVERVRLESLLEALGNEPAPLSGRFSGEGELATRGNTLMELRRHLGGNLATRIEEGAIPGVNVSRELCTTAAALEGEQLDREWRDETRFERIRATLTLDEGTARSDDLLVTLPGMEVGGKGQLDLVSEQFDLRAALRLVNAENAPCEVNRRLERVPLPVRCEGQLDGDRGEWCRLDRQAFQGTLAELLRDEASQRAGEEVEKRAGEEVEKRLEGAAEKIDERLGEEAGKELRDALKGLFD</sequence>
<gene>
    <name evidence="2" type="ORF">BCL64_104278</name>
</gene>
<accession>A0A2T0VPV8</accession>
<dbReference type="AlphaFoldDB" id="A0A2T0VPV8"/>
<keyword evidence="3" id="KW-1185">Reference proteome</keyword>
<dbReference type="PANTHER" id="PTHR30441">
    <property type="entry name" value="DUF748 DOMAIN-CONTAINING PROTEIN"/>
    <property type="match status" value="1"/>
</dbReference>
<protein>
    <submittedName>
        <fullName evidence="2">AsmA protein</fullName>
    </submittedName>
</protein>
<evidence type="ECO:0000313" key="2">
    <source>
        <dbReference type="EMBL" id="PRY72447.1"/>
    </source>
</evidence>
<proteinExistence type="predicted"/>
<evidence type="ECO:0000313" key="3">
    <source>
        <dbReference type="Proteomes" id="UP000239896"/>
    </source>
</evidence>
<dbReference type="Proteomes" id="UP000239896">
    <property type="component" value="Unassembled WGS sequence"/>
</dbReference>
<dbReference type="Pfam" id="PF05170">
    <property type="entry name" value="AsmA"/>
    <property type="match status" value="2"/>
</dbReference>
<dbReference type="GO" id="GO:0005886">
    <property type="term" value="C:plasma membrane"/>
    <property type="evidence" value="ECO:0007669"/>
    <property type="project" value="TreeGrafter"/>
</dbReference>
<evidence type="ECO:0000259" key="1">
    <source>
        <dbReference type="Pfam" id="PF05170"/>
    </source>
</evidence>